<proteinExistence type="predicted"/>
<protein>
    <submittedName>
        <fullName evidence="1">Uncharacterized protein</fullName>
    </submittedName>
</protein>
<name>A0AA97P8G2_PYRO3</name>
<dbReference type="Proteomes" id="UP000011086">
    <property type="component" value="Unassembled WGS sequence"/>
</dbReference>
<sequence>MVIAGFPGVSNGALHEVVRMIGMTTAPLILAAAMSTCKPFNAR</sequence>
<dbReference type="EMBL" id="JH793916">
    <property type="protein sequence ID" value="ELQ43809.1"/>
    <property type="molecule type" value="Genomic_DNA"/>
</dbReference>
<evidence type="ECO:0000313" key="1">
    <source>
        <dbReference type="EMBL" id="ELQ43809.1"/>
    </source>
</evidence>
<organism evidence="1">
    <name type="scientific">Pyricularia oryzae (strain Y34)</name>
    <name type="common">Rice blast fungus</name>
    <name type="synonym">Magnaporthe oryzae</name>
    <dbReference type="NCBI Taxonomy" id="1143189"/>
    <lineage>
        <taxon>Eukaryota</taxon>
        <taxon>Fungi</taxon>
        <taxon>Dikarya</taxon>
        <taxon>Ascomycota</taxon>
        <taxon>Pezizomycotina</taxon>
        <taxon>Sordariomycetes</taxon>
        <taxon>Sordariomycetidae</taxon>
        <taxon>Magnaporthales</taxon>
        <taxon>Pyriculariaceae</taxon>
        <taxon>Pyricularia</taxon>
    </lineage>
</organism>
<accession>A0AA97P8G2</accession>
<gene>
    <name evidence="1" type="ORF">OOU_Y34scaffold00126g12</name>
</gene>
<dbReference type="AlphaFoldDB" id="A0AA97P8G2"/>
<reference evidence="1" key="1">
    <citation type="journal article" date="2012" name="PLoS Genet.">
        <title>Comparative analysis of the genomes of two field isolates of the rice blast fungus Magnaporthe oryzae.</title>
        <authorList>
            <person name="Xue M."/>
            <person name="Yang J."/>
            <person name="Li Z."/>
            <person name="Hu S."/>
            <person name="Yao N."/>
            <person name="Dean R.A."/>
            <person name="Zhao W."/>
            <person name="Shen M."/>
            <person name="Zhang H."/>
            <person name="Li C."/>
            <person name="Liu L."/>
            <person name="Cao L."/>
            <person name="Xu X."/>
            <person name="Xing Y."/>
            <person name="Hsiang T."/>
            <person name="Zhang Z."/>
            <person name="Xu J.R."/>
            <person name="Peng Y.L."/>
        </authorList>
    </citation>
    <scope>NUCLEOTIDE SEQUENCE</scope>
    <source>
        <strain evidence="1">Y34</strain>
    </source>
</reference>